<feature type="region of interest" description="Disordered" evidence="1">
    <location>
        <begin position="287"/>
        <end position="346"/>
    </location>
</feature>
<protein>
    <recommendedName>
        <fullName evidence="4">Helicase ATP-binding domain-containing protein</fullName>
    </recommendedName>
</protein>
<keyword evidence="3" id="KW-1185">Reference proteome</keyword>
<reference evidence="2 3" key="1">
    <citation type="submission" date="2024-09" db="EMBL/GenBank/DDBJ databases">
        <title>Rethinking Asexuality: The Enigmatic Case of Functional Sexual Genes in Lepraria (Stereocaulaceae).</title>
        <authorList>
            <person name="Doellman M."/>
            <person name="Sun Y."/>
            <person name="Barcenas-Pena A."/>
            <person name="Lumbsch H.T."/>
            <person name="Grewe F."/>
        </authorList>
    </citation>
    <scope>NUCLEOTIDE SEQUENCE [LARGE SCALE GENOMIC DNA]</scope>
    <source>
        <strain evidence="2 3">Mercado 3170</strain>
    </source>
</reference>
<evidence type="ECO:0000256" key="1">
    <source>
        <dbReference type="SAM" id="MobiDB-lite"/>
    </source>
</evidence>
<evidence type="ECO:0000313" key="3">
    <source>
        <dbReference type="Proteomes" id="UP001590950"/>
    </source>
</evidence>
<evidence type="ECO:0008006" key="4">
    <source>
        <dbReference type="Google" id="ProtNLM"/>
    </source>
</evidence>
<dbReference type="EMBL" id="JBEFKJ010000030">
    <property type="protein sequence ID" value="KAL2038827.1"/>
    <property type="molecule type" value="Genomic_DNA"/>
</dbReference>
<evidence type="ECO:0000313" key="2">
    <source>
        <dbReference type="EMBL" id="KAL2038827.1"/>
    </source>
</evidence>
<feature type="compositionally biased region" description="Polar residues" evidence="1">
    <location>
        <begin position="337"/>
        <end position="346"/>
    </location>
</feature>
<dbReference type="InterPro" id="IPR027417">
    <property type="entry name" value="P-loop_NTPase"/>
</dbReference>
<dbReference type="Gene3D" id="3.40.50.300">
    <property type="entry name" value="P-loop containing nucleotide triphosphate hydrolases"/>
    <property type="match status" value="1"/>
</dbReference>
<gene>
    <name evidence="2" type="ORF">N7G274_008585</name>
</gene>
<feature type="compositionally biased region" description="Polar residues" evidence="1">
    <location>
        <begin position="295"/>
        <end position="304"/>
    </location>
</feature>
<comment type="caution">
    <text evidence="2">The sequence shown here is derived from an EMBL/GenBank/DDBJ whole genome shotgun (WGS) entry which is preliminary data.</text>
</comment>
<name>A0ABR3ZYR6_9LECA</name>
<accession>A0ABR3ZYR6</accession>
<dbReference type="Proteomes" id="UP001590950">
    <property type="component" value="Unassembled WGS sequence"/>
</dbReference>
<sequence>MVDTLDLIDPLLISLPPASSPPIPELSVHLFYRCTLANCGGASASRSQQREIVVKHQSKAHGVGVRKAIKPDESAIELVSIQSSFSHPLLRWFEVETSQQVSPTSPRSLNCTQRSFQQGLDASKEEWQAQFETISTQELHQSQTLPWLVTTGIAPFMERLQLEKTELCSLYSSPVRLGIYITLYMVMSLVTAAEGSIVTMPLVALRQDLMRRCNERKFPFWHYNTGDRMQERVHAVPSLVLVDVETAVTPAFNAFAKQLLDMDRLDRLVIDEAHLILIAADYREYSPDEEAGNPSLESPSLPTDSSDEEVASQGNEDVVGGGILTVPCSPSSSSMSNQETTIAVDT</sequence>
<proteinExistence type="predicted"/>
<organism evidence="2 3">
    <name type="scientific">Stereocaulon virgatum</name>
    <dbReference type="NCBI Taxonomy" id="373712"/>
    <lineage>
        <taxon>Eukaryota</taxon>
        <taxon>Fungi</taxon>
        <taxon>Dikarya</taxon>
        <taxon>Ascomycota</taxon>
        <taxon>Pezizomycotina</taxon>
        <taxon>Lecanoromycetes</taxon>
        <taxon>OSLEUM clade</taxon>
        <taxon>Lecanoromycetidae</taxon>
        <taxon>Lecanorales</taxon>
        <taxon>Lecanorineae</taxon>
        <taxon>Stereocaulaceae</taxon>
        <taxon>Stereocaulon</taxon>
    </lineage>
</organism>